<dbReference type="Proteomes" id="UP001603857">
    <property type="component" value="Unassembled WGS sequence"/>
</dbReference>
<accession>A0ABD1LWV6</accession>
<organism evidence="1 2">
    <name type="scientific">Flemingia macrophylla</name>
    <dbReference type="NCBI Taxonomy" id="520843"/>
    <lineage>
        <taxon>Eukaryota</taxon>
        <taxon>Viridiplantae</taxon>
        <taxon>Streptophyta</taxon>
        <taxon>Embryophyta</taxon>
        <taxon>Tracheophyta</taxon>
        <taxon>Spermatophyta</taxon>
        <taxon>Magnoliopsida</taxon>
        <taxon>eudicotyledons</taxon>
        <taxon>Gunneridae</taxon>
        <taxon>Pentapetalae</taxon>
        <taxon>rosids</taxon>
        <taxon>fabids</taxon>
        <taxon>Fabales</taxon>
        <taxon>Fabaceae</taxon>
        <taxon>Papilionoideae</taxon>
        <taxon>50 kb inversion clade</taxon>
        <taxon>NPAAA clade</taxon>
        <taxon>indigoferoid/millettioid clade</taxon>
        <taxon>Phaseoleae</taxon>
        <taxon>Flemingia</taxon>
    </lineage>
</organism>
<name>A0ABD1LWV6_9FABA</name>
<proteinExistence type="predicted"/>
<dbReference type="AlphaFoldDB" id="A0ABD1LWV6"/>
<sequence>MLSMSNVHIEPTIVQTDRLNLAIEENYDFEPSESTTSSTPSSASAKSSAFGFADKVKDWSAEVKKYGYGWVCEKDLQISNLTKLGVAVRASLYKLELEMDLGRMEKGCFKTLMEKHCCIISFHILHLKDTSVGK</sequence>
<evidence type="ECO:0000313" key="1">
    <source>
        <dbReference type="EMBL" id="KAL2327969.1"/>
    </source>
</evidence>
<gene>
    <name evidence="1" type="ORF">Fmac_021396</name>
</gene>
<comment type="caution">
    <text evidence="1">The sequence shown here is derived from an EMBL/GenBank/DDBJ whole genome shotgun (WGS) entry which is preliminary data.</text>
</comment>
<keyword evidence="2" id="KW-1185">Reference proteome</keyword>
<dbReference type="EMBL" id="JBGMDY010000007">
    <property type="protein sequence ID" value="KAL2327969.1"/>
    <property type="molecule type" value="Genomic_DNA"/>
</dbReference>
<protein>
    <submittedName>
        <fullName evidence="1">Uncharacterized protein</fullName>
    </submittedName>
</protein>
<reference evidence="1 2" key="1">
    <citation type="submission" date="2024-08" db="EMBL/GenBank/DDBJ databases">
        <title>Insights into the chromosomal genome structure of Flemingia macrophylla.</title>
        <authorList>
            <person name="Ding Y."/>
            <person name="Zhao Y."/>
            <person name="Bi W."/>
            <person name="Wu M."/>
            <person name="Zhao G."/>
            <person name="Gong Y."/>
            <person name="Li W."/>
            <person name="Zhang P."/>
        </authorList>
    </citation>
    <scope>NUCLEOTIDE SEQUENCE [LARGE SCALE GENOMIC DNA]</scope>
    <source>
        <strain evidence="1">DYQJB</strain>
        <tissue evidence="1">Leaf</tissue>
    </source>
</reference>
<evidence type="ECO:0000313" key="2">
    <source>
        <dbReference type="Proteomes" id="UP001603857"/>
    </source>
</evidence>